<keyword evidence="3" id="KW-1185">Reference proteome</keyword>
<accession>A0ABP7SP22</accession>
<proteinExistence type="predicted"/>
<comment type="caution">
    <text evidence="2">The sequence shown here is derived from an EMBL/GenBank/DDBJ whole genome shotgun (WGS) entry which is preliminary data.</text>
</comment>
<feature type="region of interest" description="Disordered" evidence="1">
    <location>
        <begin position="1"/>
        <end position="28"/>
    </location>
</feature>
<dbReference type="Proteomes" id="UP001501747">
    <property type="component" value="Unassembled WGS sequence"/>
</dbReference>
<reference evidence="3" key="1">
    <citation type="journal article" date="2019" name="Int. J. Syst. Evol. Microbiol.">
        <title>The Global Catalogue of Microorganisms (GCM) 10K type strain sequencing project: providing services to taxonomists for standard genome sequencing and annotation.</title>
        <authorList>
            <consortium name="The Broad Institute Genomics Platform"/>
            <consortium name="The Broad Institute Genome Sequencing Center for Infectious Disease"/>
            <person name="Wu L."/>
            <person name="Ma J."/>
        </authorList>
    </citation>
    <scope>NUCLEOTIDE SEQUENCE [LARGE SCALE GENOMIC DNA]</scope>
    <source>
        <strain evidence="3">JCM 17342</strain>
    </source>
</reference>
<dbReference type="EMBL" id="BAABAL010000016">
    <property type="protein sequence ID" value="GAA4014474.1"/>
    <property type="molecule type" value="Genomic_DNA"/>
</dbReference>
<sequence length="85" mass="8813">MGLEDRRTPTWPCPPPTSSLPGTAAAPHANHHIRQAAPKINASFDASNALNGSFSALENLNGSFSAFNASKGPLGVRVYRVLGGA</sequence>
<name>A0ABP7SP22_9PSEU</name>
<evidence type="ECO:0000313" key="2">
    <source>
        <dbReference type="EMBL" id="GAA4014474.1"/>
    </source>
</evidence>
<evidence type="ECO:0000256" key="1">
    <source>
        <dbReference type="SAM" id="MobiDB-lite"/>
    </source>
</evidence>
<organism evidence="2 3">
    <name type="scientific">Allokutzneria multivorans</name>
    <dbReference type="NCBI Taxonomy" id="1142134"/>
    <lineage>
        <taxon>Bacteria</taxon>
        <taxon>Bacillati</taxon>
        <taxon>Actinomycetota</taxon>
        <taxon>Actinomycetes</taxon>
        <taxon>Pseudonocardiales</taxon>
        <taxon>Pseudonocardiaceae</taxon>
        <taxon>Allokutzneria</taxon>
    </lineage>
</organism>
<gene>
    <name evidence="2" type="ORF">GCM10022247_41690</name>
</gene>
<evidence type="ECO:0000313" key="3">
    <source>
        <dbReference type="Proteomes" id="UP001501747"/>
    </source>
</evidence>
<protein>
    <submittedName>
        <fullName evidence="2">Uncharacterized protein</fullName>
    </submittedName>
</protein>